<dbReference type="PANTHER" id="PTHR11946:SF109">
    <property type="entry name" value="VALINE--TRNA LIGASE"/>
    <property type="match status" value="1"/>
</dbReference>
<evidence type="ECO:0000256" key="3">
    <source>
        <dbReference type="ARBA" id="ARBA00022598"/>
    </source>
</evidence>
<dbReference type="PROSITE" id="PS00178">
    <property type="entry name" value="AA_TRNA_LIGASE_I"/>
    <property type="match status" value="1"/>
</dbReference>
<name>A0A4Z1SVK8_GIAMU</name>
<dbReference type="Gene3D" id="3.90.740.10">
    <property type="entry name" value="Valyl/Leucyl/Isoleucyl-tRNA synthetase, editing domain"/>
    <property type="match status" value="1"/>
</dbReference>
<evidence type="ECO:0000256" key="12">
    <source>
        <dbReference type="SAM" id="MobiDB-lite"/>
    </source>
</evidence>
<comment type="caution">
    <text evidence="15">The sequence shown here is derived from an EMBL/GenBank/DDBJ whole genome shotgun (WGS) entry which is preliminary data.</text>
</comment>
<feature type="coiled-coil region" evidence="11">
    <location>
        <begin position="1121"/>
        <end position="1182"/>
    </location>
</feature>
<dbReference type="AlphaFoldDB" id="A0A4Z1SVK8"/>
<evidence type="ECO:0000256" key="9">
    <source>
        <dbReference type="ARBA" id="ARBA00047552"/>
    </source>
</evidence>
<dbReference type="GO" id="GO:0004832">
    <property type="term" value="F:valine-tRNA ligase activity"/>
    <property type="evidence" value="ECO:0007669"/>
    <property type="project" value="UniProtKB-EC"/>
</dbReference>
<evidence type="ECO:0000256" key="8">
    <source>
        <dbReference type="ARBA" id="ARBA00029936"/>
    </source>
</evidence>
<comment type="catalytic activity">
    <reaction evidence="9">
        <text>tRNA(Val) + L-valine + ATP = L-valyl-tRNA(Val) + AMP + diphosphate</text>
        <dbReference type="Rhea" id="RHEA:10704"/>
        <dbReference type="Rhea" id="RHEA-COMP:9672"/>
        <dbReference type="Rhea" id="RHEA-COMP:9708"/>
        <dbReference type="ChEBI" id="CHEBI:30616"/>
        <dbReference type="ChEBI" id="CHEBI:33019"/>
        <dbReference type="ChEBI" id="CHEBI:57762"/>
        <dbReference type="ChEBI" id="CHEBI:78442"/>
        <dbReference type="ChEBI" id="CHEBI:78537"/>
        <dbReference type="ChEBI" id="CHEBI:456215"/>
        <dbReference type="EC" id="6.1.1.9"/>
    </reaction>
</comment>
<organism evidence="15 16">
    <name type="scientific">Giardia muris</name>
    <dbReference type="NCBI Taxonomy" id="5742"/>
    <lineage>
        <taxon>Eukaryota</taxon>
        <taxon>Metamonada</taxon>
        <taxon>Diplomonadida</taxon>
        <taxon>Hexamitidae</taxon>
        <taxon>Giardiinae</taxon>
        <taxon>Giardia</taxon>
    </lineage>
</organism>
<dbReference type="SUPFAM" id="SSF47323">
    <property type="entry name" value="Anticodon-binding domain of a subclass of class I aminoacyl-tRNA synthetases"/>
    <property type="match status" value="1"/>
</dbReference>
<keyword evidence="16" id="KW-1185">Reference proteome</keyword>
<evidence type="ECO:0000313" key="16">
    <source>
        <dbReference type="Proteomes" id="UP000315496"/>
    </source>
</evidence>
<dbReference type="GO" id="GO:0002161">
    <property type="term" value="F:aminoacyl-tRNA deacylase activity"/>
    <property type="evidence" value="ECO:0007669"/>
    <property type="project" value="InterPro"/>
</dbReference>
<evidence type="ECO:0000256" key="2">
    <source>
        <dbReference type="ARBA" id="ARBA00013169"/>
    </source>
</evidence>
<evidence type="ECO:0000256" key="11">
    <source>
        <dbReference type="SAM" id="Coils"/>
    </source>
</evidence>
<evidence type="ECO:0000256" key="5">
    <source>
        <dbReference type="ARBA" id="ARBA00022840"/>
    </source>
</evidence>
<evidence type="ECO:0000256" key="7">
    <source>
        <dbReference type="ARBA" id="ARBA00023146"/>
    </source>
</evidence>
<dbReference type="Gene3D" id="1.10.730.10">
    <property type="entry name" value="Isoleucyl-tRNA Synthetase, Domain 1"/>
    <property type="match status" value="1"/>
</dbReference>
<evidence type="ECO:0000256" key="10">
    <source>
        <dbReference type="RuleBase" id="RU363035"/>
    </source>
</evidence>
<feature type="domain" description="Aminoacyl-tRNA synthetase class Ia" evidence="13">
    <location>
        <begin position="74"/>
        <end position="789"/>
    </location>
</feature>
<dbReference type="Gene3D" id="3.40.50.620">
    <property type="entry name" value="HUPs"/>
    <property type="match status" value="2"/>
</dbReference>
<dbReference type="PRINTS" id="PR00986">
    <property type="entry name" value="TRNASYNTHVAL"/>
</dbReference>
<dbReference type="InterPro" id="IPR013155">
    <property type="entry name" value="M/V/L/I-tRNA-synth_anticd-bd"/>
</dbReference>
<evidence type="ECO:0000256" key="6">
    <source>
        <dbReference type="ARBA" id="ARBA00022917"/>
    </source>
</evidence>
<dbReference type="SUPFAM" id="SSF52374">
    <property type="entry name" value="Nucleotidylyl transferase"/>
    <property type="match status" value="1"/>
</dbReference>
<keyword evidence="4 10" id="KW-0547">Nucleotide-binding</keyword>
<evidence type="ECO:0000313" key="15">
    <source>
        <dbReference type="EMBL" id="TNJ27618.1"/>
    </source>
</evidence>
<dbReference type="InterPro" id="IPR009008">
    <property type="entry name" value="Val/Leu/Ile-tRNA-synth_edit"/>
</dbReference>
<evidence type="ECO:0000256" key="1">
    <source>
        <dbReference type="ARBA" id="ARBA00005594"/>
    </source>
</evidence>
<dbReference type="GO" id="GO:0006438">
    <property type="term" value="P:valyl-tRNA aminoacylation"/>
    <property type="evidence" value="ECO:0007669"/>
    <property type="project" value="InterPro"/>
</dbReference>
<keyword evidence="5 10" id="KW-0067">ATP-binding</keyword>
<dbReference type="VEuPathDB" id="GiardiaDB:GMRT_11986"/>
<dbReference type="Pfam" id="PF00133">
    <property type="entry name" value="tRNA-synt_1"/>
    <property type="match status" value="1"/>
</dbReference>
<protein>
    <recommendedName>
        <fullName evidence="2">valine--tRNA ligase</fullName>
        <ecNumber evidence="2">6.1.1.9</ecNumber>
    </recommendedName>
    <alternativeName>
        <fullName evidence="8">Valyl-tRNA synthetase</fullName>
    </alternativeName>
</protein>
<evidence type="ECO:0000256" key="4">
    <source>
        <dbReference type="ARBA" id="ARBA00022741"/>
    </source>
</evidence>
<dbReference type="InterPro" id="IPR002303">
    <property type="entry name" value="Valyl-tRNA_ligase"/>
</dbReference>
<dbReference type="Proteomes" id="UP000315496">
    <property type="component" value="Chromosome 3"/>
</dbReference>
<dbReference type="OrthoDB" id="629407at2759"/>
<feature type="region of interest" description="Disordered" evidence="12">
    <location>
        <begin position="1"/>
        <end position="33"/>
    </location>
</feature>
<feature type="domain" description="Methionyl/Valyl/Leucyl/Isoleucyl-tRNA synthetase anticodon-binding" evidence="14">
    <location>
        <begin position="870"/>
        <end position="1064"/>
    </location>
</feature>
<keyword evidence="6 10" id="KW-0648">Protein biosynthesis</keyword>
<dbReference type="InterPro" id="IPR009080">
    <property type="entry name" value="tRNAsynth_Ia_anticodon-bd"/>
</dbReference>
<dbReference type="GO" id="GO:0005524">
    <property type="term" value="F:ATP binding"/>
    <property type="evidence" value="ECO:0007669"/>
    <property type="project" value="UniProtKB-KW"/>
</dbReference>
<keyword evidence="11" id="KW-0175">Coiled coil</keyword>
<dbReference type="CDD" id="cd07962">
    <property type="entry name" value="Anticodon_Ia_Val"/>
    <property type="match status" value="1"/>
</dbReference>
<evidence type="ECO:0000259" key="14">
    <source>
        <dbReference type="Pfam" id="PF08264"/>
    </source>
</evidence>
<dbReference type="EMBL" id="VDLU01000003">
    <property type="protein sequence ID" value="TNJ27618.1"/>
    <property type="molecule type" value="Genomic_DNA"/>
</dbReference>
<keyword evidence="7 10" id="KW-0030">Aminoacyl-tRNA synthetase</keyword>
<sequence length="1193" mass="134668">MPPTDAVSGKLLAKANKAQSGEKERQAKQKTAGKAAETVLKTFVYDHPTAPGEKKVIAGAWPDAYNPDVIEPGWYAWWEAAGFFRPECQPNVRSLNPRCRFSLIVPPPNVTGSLHVGHALTAAVQDALVRWRRMLGYRTVYLPGLDHAGIATQTVVERELRRAEGLSRHDIGRAAFLERAWAWKEAYGSRILTQLRRLGSSLDWSRTVFTLDEERSRAHDEAFVTLFDRGLVYRDTRLVNWDCALQTAISDVEVEYLDIKKPVQLHVPGHDPGKKYPFGWLWHFTYKAVPSEYTGRSDAELQELFEAGTLKFACSACEEFYKEVLMKELDTPEPQPEGAQPKPTIEERIAAHSCSDPGCLFTRPGLTVATTRPETIVGDTAVCIHPADERYAALHGQRLFHPVFPGRTVPVVCDDVLVDMAFGTGCVKVTPAHDPNDFECGKRHGLEFISILEDDGRLVEKIVTTEGTYPLPPGLAGQRRFDGRIAMLGLLRRIGLYRGRQENPMAIGTCQRSRDIVEPILKPQWYIDCTKMAERALRAVVAPATEEERLLLVPEHHIDTWRAYLENIRPWCISRQLWWGHQIPCYLFWFRGEEKPSGGRTTEWVAALSEDAARARALALHPERAARAGGVVHLQRDEDVTDTWFSSALLPFTGFADPADRRQFFPGSVLETGHDILFFWVARMVMLSLELQNRLPFREVYLHALVRDAHGEKMSKTKGNVIDPIDVIQGISAKEMEQKLQDSHLPQAELTRALKCQRADFPRGIATCGADALRLALCASTGQGRSVNLDVNRVVACRNFCNKLFNAVRFGCLCSDLGDGVEGPTRFQQENLAKYRDFFDFIEREYRKMFVECAYSRGSPEERLEVIGAQWILSRLHAAVRAINSALREFRLADACTALQTFWHEELCDIFLELAKPTIAGTQGREPRRDPHAEFIRRVYYCCLDQGLRLAHPFLPFLTEELFQHLPRWNGDDKLETIMYAAYPTNHGAYHYSRFGDRTEAGLRCERPVVRDGSESIEGASVYRRGSRLHSEHVEQLFIFLRPVMTAMRALRGQYGLPASTPATFHIACDTERTLLEEGLAALKTLCNAEAITFIGPQERPARCGCMLLSGSLVVYMELVGVDLTKEVERLDAEIAQTEKTRQKLLTTIASLDPAKIPEEVRQQNESRLQELEAKLEQARTLRQSYLEPDASS</sequence>
<proteinExistence type="inferred from homology"/>
<dbReference type="PANTHER" id="PTHR11946">
    <property type="entry name" value="VALYL-TRNA SYNTHETASES"/>
    <property type="match status" value="1"/>
</dbReference>
<dbReference type="InterPro" id="IPR014729">
    <property type="entry name" value="Rossmann-like_a/b/a_fold"/>
</dbReference>
<dbReference type="Pfam" id="PF08264">
    <property type="entry name" value="Anticodon_1"/>
    <property type="match status" value="1"/>
</dbReference>
<comment type="similarity">
    <text evidence="1 10">Belongs to the class-I aminoacyl-tRNA synthetase family.</text>
</comment>
<dbReference type="GO" id="GO:0005829">
    <property type="term" value="C:cytosol"/>
    <property type="evidence" value="ECO:0007669"/>
    <property type="project" value="TreeGrafter"/>
</dbReference>
<dbReference type="SUPFAM" id="SSF50677">
    <property type="entry name" value="ValRS/IleRS/LeuRS editing domain"/>
    <property type="match status" value="1"/>
</dbReference>
<gene>
    <name evidence="15" type="ORF">GMRT_11986</name>
</gene>
<evidence type="ECO:0000259" key="13">
    <source>
        <dbReference type="Pfam" id="PF00133"/>
    </source>
</evidence>
<accession>A0A4Z1SVK8</accession>
<dbReference type="InterPro" id="IPR002300">
    <property type="entry name" value="aa-tRNA-synth_Ia"/>
</dbReference>
<dbReference type="EC" id="6.1.1.9" evidence="2"/>
<reference evidence="15 16" key="1">
    <citation type="submission" date="2019-05" db="EMBL/GenBank/DDBJ databases">
        <title>The compact genome of Giardia muris reveals important steps in the evolution of intestinal protozoan parasites.</title>
        <authorList>
            <person name="Xu F."/>
            <person name="Jimenez-Gonzalez A."/>
            <person name="Einarsson E."/>
            <person name="Astvaldsson A."/>
            <person name="Peirasmaki D."/>
            <person name="Eckmann L."/>
            <person name="Andersson J.O."/>
            <person name="Svard S.G."/>
            <person name="Jerlstrom-Hultqvist J."/>
        </authorList>
    </citation>
    <scope>NUCLEOTIDE SEQUENCE [LARGE SCALE GENOMIC DNA]</scope>
    <source>
        <strain evidence="15 16">Roberts-Thomson</strain>
    </source>
</reference>
<keyword evidence="3 10" id="KW-0436">Ligase</keyword>
<dbReference type="FunFam" id="3.40.50.620:FF:000020">
    <property type="entry name" value="Valine--tRNA ligase, mitochondrial"/>
    <property type="match status" value="1"/>
</dbReference>
<dbReference type="InterPro" id="IPR001412">
    <property type="entry name" value="aa-tRNA-synth_I_CS"/>
</dbReference>
<dbReference type="InterPro" id="IPR033705">
    <property type="entry name" value="Anticodon_Ia_Val"/>
</dbReference>